<dbReference type="PANTHER" id="PTHR46086:SF3">
    <property type="entry name" value="TRIACYLGLYCEROL LIPASE OBL1"/>
    <property type="match status" value="1"/>
</dbReference>
<dbReference type="GO" id="GO:0006629">
    <property type="term" value="P:lipid metabolic process"/>
    <property type="evidence" value="ECO:0007669"/>
    <property type="project" value="InterPro"/>
</dbReference>
<feature type="domain" description="Fungal lipase-type" evidence="2">
    <location>
        <begin position="239"/>
        <end position="447"/>
    </location>
</feature>
<dbReference type="CDD" id="cd00519">
    <property type="entry name" value="Lipase_3"/>
    <property type="match status" value="1"/>
</dbReference>
<keyword evidence="4" id="KW-1185">Reference proteome</keyword>
<feature type="compositionally biased region" description="Low complexity" evidence="1">
    <location>
        <begin position="11"/>
        <end position="22"/>
    </location>
</feature>
<dbReference type="SUPFAM" id="SSF53474">
    <property type="entry name" value="alpha/beta-Hydrolases"/>
    <property type="match status" value="1"/>
</dbReference>
<dbReference type="EMBL" id="CM026423">
    <property type="protein sequence ID" value="KAG0582718.1"/>
    <property type="molecule type" value="Genomic_DNA"/>
</dbReference>
<dbReference type="AlphaFoldDB" id="A0A8T0IJJ5"/>
<dbReference type="GO" id="GO:0004806">
    <property type="term" value="F:triacylglycerol lipase activity"/>
    <property type="evidence" value="ECO:0007669"/>
    <property type="project" value="InterPro"/>
</dbReference>
<dbReference type="InterPro" id="IPR029058">
    <property type="entry name" value="AB_hydrolase_fold"/>
</dbReference>
<dbReference type="Gene3D" id="3.40.50.1820">
    <property type="entry name" value="alpha/beta hydrolase"/>
    <property type="match status" value="1"/>
</dbReference>
<dbReference type="InterPro" id="IPR044819">
    <property type="entry name" value="OBL-like"/>
</dbReference>
<organism evidence="3 4">
    <name type="scientific">Ceratodon purpureus</name>
    <name type="common">Fire moss</name>
    <name type="synonym">Dicranum purpureum</name>
    <dbReference type="NCBI Taxonomy" id="3225"/>
    <lineage>
        <taxon>Eukaryota</taxon>
        <taxon>Viridiplantae</taxon>
        <taxon>Streptophyta</taxon>
        <taxon>Embryophyta</taxon>
        <taxon>Bryophyta</taxon>
        <taxon>Bryophytina</taxon>
        <taxon>Bryopsida</taxon>
        <taxon>Dicranidae</taxon>
        <taxon>Pseudoditrichales</taxon>
        <taxon>Ditrichaceae</taxon>
        <taxon>Ceratodon</taxon>
    </lineage>
</organism>
<dbReference type="PANTHER" id="PTHR46086">
    <property type="entry name" value="ALPHA/BETA-HYDROLASES SUPERFAMILY PROTEIN"/>
    <property type="match status" value="1"/>
</dbReference>
<reference evidence="3" key="1">
    <citation type="submission" date="2020-06" db="EMBL/GenBank/DDBJ databases">
        <title>WGS assembly of Ceratodon purpureus strain R40.</title>
        <authorList>
            <person name="Carey S.B."/>
            <person name="Jenkins J."/>
            <person name="Shu S."/>
            <person name="Lovell J.T."/>
            <person name="Sreedasyam A."/>
            <person name="Maumus F."/>
            <person name="Tiley G.P."/>
            <person name="Fernandez-Pozo N."/>
            <person name="Barry K."/>
            <person name="Chen C."/>
            <person name="Wang M."/>
            <person name="Lipzen A."/>
            <person name="Daum C."/>
            <person name="Saski C.A."/>
            <person name="Payton A.C."/>
            <person name="Mcbreen J.C."/>
            <person name="Conrad R.E."/>
            <person name="Kollar L.M."/>
            <person name="Olsson S."/>
            <person name="Huttunen S."/>
            <person name="Landis J.B."/>
            <person name="Wickett N.J."/>
            <person name="Johnson M.G."/>
            <person name="Rensing S.A."/>
            <person name="Grimwood J."/>
            <person name="Schmutz J."/>
            <person name="Mcdaniel S.F."/>
        </authorList>
    </citation>
    <scope>NUCLEOTIDE SEQUENCE</scope>
    <source>
        <strain evidence="3">R40</strain>
    </source>
</reference>
<evidence type="ECO:0000256" key="1">
    <source>
        <dbReference type="SAM" id="MobiDB-lite"/>
    </source>
</evidence>
<evidence type="ECO:0000313" key="3">
    <source>
        <dbReference type="EMBL" id="KAG0582718.1"/>
    </source>
</evidence>
<protein>
    <recommendedName>
        <fullName evidence="2">Fungal lipase-type domain-containing protein</fullName>
    </recommendedName>
</protein>
<gene>
    <name evidence="3" type="ORF">KC19_3G080000</name>
</gene>
<feature type="region of interest" description="Disordered" evidence="1">
    <location>
        <begin position="295"/>
        <end position="325"/>
    </location>
</feature>
<accession>A0A8T0IJJ5</accession>
<comment type="caution">
    <text evidence="3">The sequence shown here is derived from an EMBL/GenBank/DDBJ whole genome shotgun (WGS) entry which is preliminary data.</text>
</comment>
<sequence length="601" mass="66774">MKGRPEPMARVNGSSNGSVDSSTETESEAPMYMAAQPKLSKQYSAFASILRHGQPTKIEAAVEKYQKMTWQQKLSMILVAILWRLNKYLKLLGFIVEWTLNLLNLNGGPFGLLYKVFLLKWGDIILPQPDSDTYLSLIALIDSRSTLFVDTSQTGKADSTRADTVAFPAENVGSRSTADVCVMAAKVAYESPAVIEKVVTQGMKMHFVKFFNCWNEYQQMKNTQAFVFMDKPKNANAVVVAFRGTECFNGYDWSTDVDFSWVRLQDLGGVHLGFLEALGLGTRDSISTFVKMRKNANESRSKTQTQENEEAAIAPPNTPRSPHHKLKPEILATTATSGLSQEVIDDPDKVLAYDEITKQVSMLLLDNPNAKLFVTGHSLGGALAALYSTMLHFTGETEVASKIGAVYTFGQPRVGDQDFADYANSVLKGKYFRVVYCNDVVPRVPFDNDLFSFRHFGDCAYFNSVYDGLKLQEEPNRNFFGVRRLLTMHLNAAWEVVQGALLMPLQHGDEFRETKVSFVYRLVGLVLPGIAGHSPTNYVNSMRLGPLPLKERLKGDIADAAEEFHLMHDNLKDIAYIVVSALPALPGSDVVSFAAQKIFNS</sequence>
<feature type="region of interest" description="Disordered" evidence="1">
    <location>
        <begin position="1"/>
        <end position="28"/>
    </location>
</feature>
<dbReference type="Pfam" id="PF01764">
    <property type="entry name" value="Lipase_3"/>
    <property type="match status" value="1"/>
</dbReference>
<evidence type="ECO:0000313" key="4">
    <source>
        <dbReference type="Proteomes" id="UP000822688"/>
    </source>
</evidence>
<evidence type="ECO:0000259" key="2">
    <source>
        <dbReference type="Pfam" id="PF01764"/>
    </source>
</evidence>
<dbReference type="InterPro" id="IPR002921">
    <property type="entry name" value="Fungal_lipase-type"/>
</dbReference>
<dbReference type="Proteomes" id="UP000822688">
    <property type="component" value="Chromosome 3"/>
</dbReference>
<name>A0A8T0IJJ5_CERPU</name>
<proteinExistence type="predicted"/>